<dbReference type="PROSITE" id="PS50234">
    <property type="entry name" value="VWFA"/>
    <property type="match status" value="2"/>
</dbReference>
<dbReference type="PANTHER" id="PTHR37947">
    <property type="entry name" value="BLL2462 PROTEIN"/>
    <property type="match status" value="1"/>
</dbReference>
<dbReference type="InterPro" id="IPR029062">
    <property type="entry name" value="Class_I_gatase-like"/>
</dbReference>
<dbReference type="InterPro" id="IPR010768">
    <property type="entry name" value="GATase1-like"/>
</dbReference>
<name>A0ABT1NH43_9FIRM</name>
<organism evidence="4 5">
    <name type="scientific">Lutispora saccharofermentans</name>
    <dbReference type="NCBI Taxonomy" id="3024236"/>
    <lineage>
        <taxon>Bacteria</taxon>
        <taxon>Bacillati</taxon>
        <taxon>Bacillota</taxon>
        <taxon>Clostridia</taxon>
        <taxon>Lutisporales</taxon>
        <taxon>Lutisporaceae</taxon>
        <taxon>Lutispora</taxon>
    </lineage>
</organism>
<comment type="caution">
    <text evidence="4">The sequence shown here is derived from an EMBL/GenBank/DDBJ whole genome shotgun (WGS) entry which is preliminary data.</text>
</comment>
<feature type="region of interest" description="Disordered" evidence="1">
    <location>
        <begin position="864"/>
        <end position="910"/>
    </location>
</feature>
<dbReference type="RefSeq" id="WP_255228129.1">
    <property type="nucleotide sequence ID" value="NZ_JAJEKE010000013.1"/>
</dbReference>
<keyword evidence="2" id="KW-0472">Membrane</keyword>
<proteinExistence type="predicted"/>
<evidence type="ECO:0000313" key="5">
    <source>
        <dbReference type="Proteomes" id="UP001651880"/>
    </source>
</evidence>
<feature type="transmembrane region" description="Helical" evidence="2">
    <location>
        <begin position="37"/>
        <end position="61"/>
    </location>
</feature>
<evidence type="ECO:0000259" key="3">
    <source>
        <dbReference type="PROSITE" id="PS50234"/>
    </source>
</evidence>
<dbReference type="InterPro" id="IPR002035">
    <property type="entry name" value="VWF_A"/>
</dbReference>
<dbReference type="PANTHER" id="PTHR37947:SF2">
    <property type="entry name" value="VON WILLEBRAND FACTOR TYPE A"/>
    <property type="match status" value="1"/>
</dbReference>
<evidence type="ECO:0000256" key="2">
    <source>
        <dbReference type="SAM" id="Phobius"/>
    </source>
</evidence>
<keyword evidence="2" id="KW-0812">Transmembrane</keyword>
<dbReference type="Pfam" id="PF13519">
    <property type="entry name" value="VWA_2"/>
    <property type="match status" value="1"/>
</dbReference>
<reference evidence="4 5" key="1">
    <citation type="submission" date="2021-10" db="EMBL/GenBank/DDBJ databases">
        <title>Lutispora strain m25 sp. nov., a thermophilic, non-spore-forming bacterium isolated from a lab-scale methanogenic bioreactor digesting anaerobic sludge.</title>
        <authorList>
            <person name="El Houari A."/>
            <person name="Mcdonald J."/>
        </authorList>
    </citation>
    <scope>NUCLEOTIDE SEQUENCE [LARGE SCALE GENOMIC DNA]</scope>
    <source>
        <strain evidence="5">m25</strain>
    </source>
</reference>
<feature type="compositionally biased region" description="Basic and acidic residues" evidence="1">
    <location>
        <begin position="864"/>
        <end position="891"/>
    </location>
</feature>
<accession>A0ABT1NH43</accession>
<gene>
    <name evidence="4" type="ORF">LJD61_13780</name>
</gene>
<protein>
    <submittedName>
        <fullName evidence="4">VWA domain-containing protein</fullName>
    </submittedName>
</protein>
<keyword evidence="5" id="KW-1185">Reference proteome</keyword>
<feature type="transmembrane region" description="Helical" evidence="2">
    <location>
        <begin position="6"/>
        <end position="25"/>
    </location>
</feature>
<dbReference type="Pfam" id="PF07090">
    <property type="entry name" value="GATase1_like"/>
    <property type="match status" value="1"/>
</dbReference>
<feature type="domain" description="VWFA" evidence="3">
    <location>
        <begin position="408"/>
        <end position="578"/>
    </location>
</feature>
<dbReference type="EMBL" id="JAJEKE010000013">
    <property type="protein sequence ID" value="MCQ1530607.1"/>
    <property type="molecule type" value="Genomic_DNA"/>
</dbReference>
<dbReference type="CDD" id="cd00198">
    <property type="entry name" value="vWFA"/>
    <property type="match status" value="1"/>
</dbReference>
<keyword evidence="2" id="KW-1133">Transmembrane helix</keyword>
<evidence type="ECO:0000256" key="1">
    <source>
        <dbReference type="SAM" id="MobiDB-lite"/>
    </source>
</evidence>
<evidence type="ECO:0000313" key="4">
    <source>
        <dbReference type="EMBL" id="MCQ1530607.1"/>
    </source>
</evidence>
<dbReference type="SUPFAM" id="SSF53300">
    <property type="entry name" value="vWA-like"/>
    <property type="match status" value="2"/>
</dbReference>
<dbReference type="Gene3D" id="3.40.50.880">
    <property type="match status" value="1"/>
</dbReference>
<dbReference type="Pfam" id="PF00092">
    <property type="entry name" value="VWA"/>
    <property type="match status" value="1"/>
</dbReference>
<dbReference type="Proteomes" id="UP001651880">
    <property type="component" value="Unassembled WGS sequence"/>
</dbReference>
<dbReference type="SMART" id="SM00327">
    <property type="entry name" value="VWA"/>
    <property type="match status" value="2"/>
</dbReference>
<sequence length="910" mass="99730">MVIDFAKPIWLILLVAVSGLLIATSKAISSRARAKKAFILTARFITFTFLVLSLAGLGITWTVEDTATIFLMDGSDSMSEHIKESESFVRSALKEMTDKDEAGIISFSEEPIMENFLSKNPTFDSMSSDQKGKYTNIEKALNAALSVLPDKSRKRIVLITDGEENDGSSSNIAGAVKDKGVDLKVLKIDREKGSEVSAVSLTVPQTLNMGEEFNIGVNIKSNVNTPGRLLLFDGSKKAAEERVEITKGDNRFVFKDRADARGFKTYRAVIEADSDTEMRNNEVSSFINVLDEPMILLIEDKEGEGDEIAKILEGAKASFKRINARSAPADLQSMAQYKTILLANVSAENLSDGFLKALEPYVRDFGGGLIASGGDDSFALGGYYKTSLEKVLPVNMELKGKKAIPDMSIIMVIDKSGSMSEASGGITKLDLAKEAAARVLDSLRDNDNIGVLAFDGAQYWVVKPQKPGDREALRSDIGTIRQGGGTSILPALEEAVKTMKNQSSKIKHIILLTDGQAEKTGYDKLLEDARQSGITISTVAAGHDADVQLLEHISNKAGGRSYVTNEYSNIPTIFAKETFMAAKAYLNNREFTPRVANLHPVLDEVVRKGIPSLKGYIASSPKDAASVLLESDEGDPILTLWQYGLGKTAAWNSDMKGIWSGNYVNWDSNPVLWNNLINWTIENYSSDDVEAETRIQGGYGEIRLKQKSNKETMDTKAIITAPSLESIEIKLDEEAPGQYMGRFRIEDTGAYLIKIVQSKGEEIKSTVSTGLSVQYSPEYSMDANSDKLDRLVMESGGQYIEDAGEVFKGPIAPVQGRLDLTFPMLVLALIAFLTDIAIRRLKLPMDKITRLGGLIAKKIKIDKKEQKAEDVREKPDVIPEEKKAKEAKQAENKAVSKTLDTAALLKRKKR</sequence>
<dbReference type="Gene3D" id="3.40.50.410">
    <property type="entry name" value="von Willebrand factor, type A domain"/>
    <property type="match status" value="2"/>
</dbReference>
<dbReference type="InterPro" id="IPR036465">
    <property type="entry name" value="vWFA_dom_sf"/>
</dbReference>
<feature type="domain" description="VWFA" evidence="3">
    <location>
        <begin position="67"/>
        <end position="188"/>
    </location>
</feature>
<dbReference type="SUPFAM" id="SSF52317">
    <property type="entry name" value="Class I glutamine amidotransferase-like"/>
    <property type="match status" value="1"/>
</dbReference>